<dbReference type="PANTHER" id="PTHR21495">
    <property type="entry name" value="NUCLEOPORIN-RELATED"/>
    <property type="match status" value="1"/>
</dbReference>
<comment type="subcellular location">
    <subcellularLocation>
        <location evidence="4">Secreted</location>
        <location evidence="4">Extracellular space</location>
        <location evidence="4">Apoplast</location>
    </subcellularLocation>
</comment>
<evidence type="ECO:0000256" key="4">
    <source>
        <dbReference type="RuleBase" id="RU363099"/>
    </source>
</evidence>
<evidence type="ECO:0000256" key="3">
    <source>
        <dbReference type="ARBA" id="ARBA00022525"/>
    </source>
</evidence>
<dbReference type="GO" id="GO:0009699">
    <property type="term" value="P:phenylpropanoid biosynthetic process"/>
    <property type="evidence" value="ECO:0007669"/>
    <property type="project" value="UniProtKB-ARBA"/>
</dbReference>
<proteinExistence type="inferred from homology"/>
<evidence type="ECO:0000256" key="1">
    <source>
        <dbReference type="ARBA" id="ARBA00010746"/>
    </source>
</evidence>
<organism evidence="5 6">
    <name type="scientific">Oldenlandia corymbosa var. corymbosa</name>
    <dbReference type="NCBI Taxonomy" id="529605"/>
    <lineage>
        <taxon>Eukaryota</taxon>
        <taxon>Viridiplantae</taxon>
        <taxon>Streptophyta</taxon>
        <taxon>Embryophyta</taxon>
        <taxon>Tracheophyta</taxon>
        <taxon>Spermatophyta</taxon>
        <taxon>Magnoliopsida</taxon>
        <taxon>eudicotyledons</taxon>
        <taxon>Gunneridae</taxon>
        <taxon>Pentapetalae</taxon>
        <taxon>asterids</taxon>
        <taxon>lamiids</taxon>
        <taxon>Gentianales</taxon>
        <taxon>Rubiaceae</taxon>
        <taxon>Rubioideae</taxon>
        <taxon>Spermacoceae</taxon>
        <taxon>Hedyotis-Oldenlandia complex</taxon>
        <taxon>Oldenlandia</taxon>
    </lineage>
</organism>
<dbReference type="GO" id="GO:0048046">
    <property type="term" value="C:apoplast"/>
    <property type="evidence" value="ECO:0007669"/>
    <property type="project" value="UniProtKB-SubCell"/>
</dbReference>
<dbReference type="InterPro" id="IPR044859">
    <property type="entry name" value="Allene_oxi_cyc_Dirigent"/>
</dbReference>
<sequence length="183" mass="19848">MAPSLAITANNIDHESTPEVVEKWFQDHILHHAKPKVTKLHFFVHNNVSANNPTSVLIAPANSNNIASIASRSTYAMDAPITVDSNPNSNFIGRAQGTFTFVGQAEPVLSMAINLVLTEGDYKGSSLSILGNNPISHEYREMPILGGTGVFRLACGIATVDTVTIDIAKLNDILEYHAIVQYY</sequence>
<evidence type="ECO:0000313" key="5">
    <source>
        <dbReference type="EMBL" id="CAI9099187.1"/>
    </source>
</evidence>
<comment type="function">
    <text evidence="4">Dirigent proteins impart stereoselectivity on the phenoxy radical-coupling reaction, yielding optically active lignans from two molecules of coniferyl alcohol in the biosynthesis of lignans, flavonolignans, and alkaloids and thus plays a central role in plant secondary metabolism.</text>
</comment>
<reference evidence="5" key="1">
    <citation type="submission" date="2023-03" db="EMBL/GenBank/DDBJ databases">
        <authorList>
            <person name="Julca I."/>
        </authorList>
    </citation>
    <scope>NUCLEOTIDE SEQUENCE</scope>
</reference>
<dbReference type="Proteomes" id="UP001161247">
    <property type="component" value="Chromosome 3"/>
</dbReference>
<keyword evidence="3 4" id="KW-0964">Secreted</keyword>
<comment type="similarity">
    <text evidence="1 4">Belongs to the plant dirigent protein family.</text>
</comment>
<keyword evidence="4" id="KW-0052">Apoplast</keyword>
<protein>
    <recommendedName>
        <fullName evidence="4">Dirigent protein</fullName>
    </recommendedName>
</protein>
<name>A0AAV1CUN1_OLDCO</name>
<accession>A0AAV1CUN1</accession>
<comment type="subunit">
    <text evidence="2 4">Homodimer.</text>
</comment>
<dbReference type="Gene3D" id="2.40.480.10">
    <property type="entry name" value="Allene oxide cyclase-like"/>
    <property type="match status" value="1"/>
</dbReference>
<dbReference type="Pfam" id="PF03018">
    <property type="entry name" value="Dirigent"/>
    <property type="match status" value="1"/>
</dbReference>
<dbReference type="InterPro" id="IPR004265">
    <property type="entry name" value="Dirigent"/>
</dbReference>
<dbReference type="EMBL" id="OX459120">
    <property type="protein sequence ID" value="CAI9099187.1"/>
    <property type="molecule type" value="Genomic_DNA"/>
</dbReference>
<evidence type="ECO:0000313" key="6">
    <source>
        <dbReference type="Proteomes" id="UP001161247"/>
    </source>
</evidence>
<keyword evidence="6" id="KW-1185">Reference proteome</keyword>
<evidence type="ECO:0000256" key="2">
    <source>
        <dbReference type="ARBA" id="ARBA00011738"/>
    </source>
</evidence>
<dbReference type="AlphaFoldDB" id="A0AAV1CUN1"/>
<gene>
    <name evidence="5" type="ORF">OLC1_LOCUS9254</name>
</gene>